<dbReference type="InterPro" id="IPR027417">
    <property type="entry name" value="P-loop_NTPase"/>
</dbReference>
<dbReference type="PANTHER" id="PTHR11361:SF20">
    <property type="entry name" value="MUTS PROTEIN HOMOLOG 5"/>
    <property type="match status" value="1"/>
</dbReference>
<dbReference type="InterPro" id="IPR045076">
    <property type="entry name" value="MutS"/>
</dbReference>
<sequence>MVRAAGGLLRYIEANLVNSMAHLQNSKDEDMPVISVELYNMQSQVWMDAHTLSSLRIIHIADHPSTCLGNFYKRDGFSLFVQYFPKVFIPTPVCNIQELFLTPTRDIRLLNERLDCLQYFSPDKNTEVTRLIKSNLSRLRNMSRIVCKMRTAELSSGDWLAMHRVLQSLIAITEICSQRKDELLIFSKFPPLREGILSCGQILFDILDVEQTKLTKTFTIKPNYDAEMDALVQRHRDLPQLLADRLAAHVKEVKHVARSAVHIHYSSQLGCLLMIDITPHMERTADYNIEELTLEFLTERNAYYSSALTRDISELHGDVKTAITDRALALMYQLQNTLLPEMNTMLQVLELCSQLDCLIGLGSYCSERNFVRPTLNEEDTIRITGARHALLEAQADHFISNDVHSGPGNDNSKVMIITGPNACGKSIYLKQAIIIVYLAHIGCLVPAESADICLIDAIYTHFPTTDSINADVSTFTADLSRMAAIVSNATRSSLVVLDEFGKGTCPVDGVSLLLAFLKHWIDSGASSCPHVLLATHFHSIVKSSWIKQSPLTSLKMMETHLEDGKLVYLYELVDGAAEISHAAAVAQILEISQDCLVHGAQATDEYKVSRQIAIANKNKLMQSKKSIVEHMLNLDLEEMDAVSTFFNTKLNEQ</sequence>
<dbReference type="InterPro" id="IPR017261">
    <property type="entry name" value="DNA_mismatch_repair_MutS/MSH"/>
</dbReference>
<comment type="caution">
    <text evidence="6">The sequence shown here is derived from an EMBL/GenBank/DDBJ whole genome shotgun (WGS) entry which is preliminary data.</text>
</comment>
<keyword evidence="4" id="KW-0238">DNA-binding</keyword>
<evidence type="ECO:0000313" key="7">
    <source>
        <dbReference type="Proteomes" id="UP000593567"/>
    </source>
</evidence>
<protein>
    <submittedName>
        <fullName evidence="6">Msh-5</fullName>
    </submittedName>
</protein>
<dbReference type="PIRSF" id="PIRSF037677">
    <property type="entry name" value="DNA_mis_repair_Msh6"/>
    <property type="match status" value="1"/>
</dbReference>
<reference evidence="6" key="1">
    <citation type="submission" date="2020-06" db="EMBL/GenBank/DDBJ databases">
        <title>Draft genome of Bugula neritina, a colonial animal packing powerful symbionts and potential medicines.</title>
        <authorList>
            <person name="Rayko M."/>
        </authorList>
    </citation>
    <scope>NUCLEOTIDE SEQUENCE [LARGE SCALE GENOMIC DNA]</scope>
    <source>
        <strain evidence="6">Kwan_BN1</strain>
    </source>
</reference>
<dbReference type="SMART" id="SM00533">
    <property type="entry name" value="MUTSd"/>
    <property type="match status" value="1"/>
</dbReference>
<dbReference type="InterPro" id="IPR000432">
    <property type="entry name" value="DNA_mismatch_repair_MutS_C"/>
</dbReference>
<gene>
    <name evidence="6" type="ORF">EB796_009831</name>
</gene>
<evidence type="ECO:0000256" key="3">
    <source>
        <dbReference type="ARBA" id="ARBA00022840"/>
    </source>
</evidence>
<proteinExistence type="inferred from homology"/>
<dbReference type="InterPro" id="IPR036187">
    <property type="entry name" value="DNA_mismatch_repair_MutS_sf"/>
</dbReference>
<feature type="domain" description="DNA mismatch repair proteins mutS family" evidence="5">
    <location>
        <begin position="493"/>
        <end position="509"/>
    </location>
</feature>
<evidence type="ECO:0000256" key="4">
    <source>
        <dbReference type="ARBA" id="ARBA00023125"/>
    </source>
</evidence>
<evidence type="ECO:0000256" key="2">
    <source>
        <dbReference type="ARBA" id="ARBA00022741"/>
    </source>
</evidence>
<dbReference type="AlphaFoldDB" id="A0A7J7K2L0"/>
<dbReference type="SUPFAM" id="SSF48334">
    <property type="entry name" value="DNA repair protein MutS, domain III"/>
    <property type="match status" value="1"/>
</dbReference>
<comment type="similarity">
    <text evidence="1">Belongs to the DNA mismatch repair MutS family.</text>
</comment>
<evidence type="ECO:0000256" key="1">
    <source>
        <dbReference type="ARBA" id="ARBA00006271"/>
    </source>
</evidence>
<dbReference type="GO" id="GO:0030983">
    <property type="term" value="F:mismatched DNA binding"/>
    <property type="evidence" value="ECO:0007669"/>
    <property type="project" value="InterPro"/>
</dbReference>
<dbReference type="Proteomes" id="UP000593567">
    <property type="component" value="Unassembled WGS sequence"/>
</dbReference>
<dbReference type="SUPFAM" id="SSF52540">
    <property type="entry name" value="P-loop containing nucleoside triphosphate hydrolases"/>
    <property type="match status" value="1"/>
</dbReference>
<keyword evidence="3" id="KW-0067">ATP-binding</keyword>
<evidence type="ECO:0000259" key="5">
    <source>
        <dbReference type="PROSITE" id="PS00486"/>
    </source>
</evidence>
<dbReference type="Gene3D" id="1.10.1420.10">
    <property type="match status" value="2"/>
</dbReference>
<dbReference type="Pfam" id="PF05192">
    <property type="entry name" value="MutS_III"/>
    <property type="match status" value="1"/>
</dbReference>
<dbReference type="InterPro" id="IPR007696">
    <property type="entry name" value="DNA_mismatch_repair_MutS_core"/>
</dbReference>
<dbReference type="SMART" id="SM00534">
    <property type="entry name" value="MUTSac"/>
    <property type="match status" value="1"/>
</dbReference>
<name>A0A7J7K2L0_BUGNE</name>
<keyword evidence="2" id="KW-0547">Nucleotide-binding</keyword>
<evidence type="ECO:0000313" key="6">
    <source>
        <dbReference type="EMBL" id="KAF6031826.1"/>
    </source>
</evidence>
<dbReference type="GO" id="GO:0140664">
    <property type="term" value="F:ATP-dependent DNA damage sensor activity"/>
    <property type="evidence" value="ECO:0007669"/>
    <property type="project" value="InterPro"/>
</dbReference>
<keyword evidence="7" id="KW-1185">Reference proteome</keyword>
<dbReference type="Gene3D" id="3.40.50.300">
    <property type="entry name" value="P-loop containing nucleotide triphosphate hydrolases"/>
    <property type="match status" value="1"/>
</dbReference>
<accession>A0A7J7K2L0</accession>
<dbReference type="PANTHER" id="PTHR11361">
    <property type="entry name" value="DNA MISMATCH REPAIR PROTEIN MUTS FAMILY MEMBER"/>
    <property type="match status" value="1"/>
</dbReference>
<dbReference type="GO" id="GO:0051026">
    <property type="term" value="P:chiasma assembly"/>
    <property type="evidence" value="ECO:0007669"/>
    <property type="project" value="TreeGrafter"/>
</dbReference>
<dbReference type="GO" id="GO:0006298">
    <property type="term" value="P:mismatch repair"/>
    <property type="evidence" value="ECO:0007669"/>
    <property type="project" value="InterPro"/>
</dbReference>
<dbReference type="PROSITE" id="PS00486">
    <property type="entry name" value="DNA_MISMATCH_REPAIR_2"/>
    <property type="match status" value="1"/>
</dbReference>
<dbReference type="OrthoDB" id="29596at2759"/>
<dbReference type="EMBL" id="VXIV02001558">
    <property type="protein sequence ID" value="KAF6031826.1"/>
    <property type="molecule type" value="Genomic_DNA"/>
</dbReference>
<dbReference type="Pfam" id="PF00488">
    <property type="entry name" value="MutS_V"/>
    <property type="match status" value="1"/>
</dbReference>
<dbReference type="GO" id="GO:0005634">
    <property type="term" value="C:nucleus"/>
    <property type="evidence" value="ECO:0007669"/>
    <property type="project" value="TreeGrafter"/>
</dbReference>
<organism evidence="6 7">
    <name type="scientific">Bugula neritina</name>
    <name type="common">Brown bryozoan</name>
    <name type="synonym">Sertularia neritina</name>
    <dbReference type="NCBI Taxonomy" id="10212"/>
    <lineage>
        <taxon>Eukaryota</taxon>
        <taxon>Metazoa</taxon>
        <taxon>Spiralia</taxon>
        <taxon>Lophotrochozoa</taxon>
        <taxon>Bryozoa</taxon>
        <taxon>Gymnolaemata</taxon>
        <taxon>Cheilostomatida</taxon>
        <taxon>Flustrina</taxon>
        <taxon>Buguloidea</taxon>
        <taxon>Bugulidae</taxon>
        <taxon>Bugula</taxon>
    </lineage>
</organism>
<dbReference type="GO" id="GO:0005524">
    <property type="term" value="F:ATP binding"/>
    <property type="evidence" value="ECO:0007669"/>
    <property type="project" value="UniProtKB-KW"/>
</dbReference>